<dbReference type="InterPro" id="IPR057558">
    <property type="entry name" value="Swc3_dom"/>
</dbReference>
<dbReference type="GO" id="GO:0000812">
    <property type="term" value="C:Swr1 complex"/>
    <property type="evidence" value="ECO:0007669"/>
    <property type="project" value="InterPro"/>
</dbReference>
<evidence type="ECO:0000313" key="3">
    <source>
        <dbReference type="EMBL" id="OCL09160.1"/>
    </source>
</evidence>
<feature type="region of interest" description="Disordered" evidence="1">
    <location>
        <begin position="402"/>
        <end position="431"/>
    </location>
</feature>
<dbReference type="InterPro" id="IPR037651">
    <property type="entry name" value="Swc3"/>
</dbReference>
<organism evidence="3 4">
    <name type="scientific">Glonium stellatum</name>
    <dbReference type="NCBI Taxonomy" id="574774"/>
    <lineage>
        <taxon>Eukaryota</taxon>
        <taxon>Fungi</taxon>
        <taxon>Dikarya</taxon>
        <taxon>Ascomycota</taxon>
        <taxon>Pezizomycotina</taxon>
        <taxon>Dothideomycetes</taxon>
        <taxon>Pleosporomycetidae</taxon>
        <taxon>Gloniales</taxon>
        <taxon>Gloniaceae</taxon>
        <taxon>Glonium</taxon>
    </lineage>
</organism>
<keyword evidence="4" id="KW-1185">Reference proteome</keyword>
<dbReference type="Proteomes" id="UP000250140">
    <property type="component" value="Unassembled WGS sequence"/>
</dbReference>
<evidence type="ECO:0000259" key="2">
    <source>
        <dbReference type="Pfam" id="PF24707"/>
    </source>
</evidence>
<gene>
    <name evidence="3" type="ORF">AOQ84DRAFT_388374</name>
</gene>
<feature type="compositionally biased region" description="Basic and acidic residues" evidence="1">
    <location>
        <begin position="1"/>
        <end position="22"/>
    </location>
</feature>
<name>A0A8E2F213_9PEZI</name>
<feature type="region of interest" description="Disordered" evidence="1">
    <location>
        <begin position="166"/>
        <end position="234"/>
    </location>
</feature>
<sequence>MLEKRRTSARTAKAEPVKETTLKRKRSAISAKEATPIVETPVEDAEPVQEPLPVKLIDGQPLPTLPEPQPSDLSNHEYQSLIQSGVLSASLKRSRETWLSGCHFKKYYTKPTTVKKLKDRTAEDKEAMARDKALLKAMIRIGDGNLTIDPHIFTITLYTVKEPPVPASAQRHMQQYGGAPGTSFQPYQPVHQTPQRAPMSQQPRPNQSTPQSHPGTPSTVAGQPRTASASAAQAAPDPVIHMLAQRAGTDAELKAVMKIVAAGQATAQQLEFFQGHINELTKILEAQRAAQAAKPKPPPPPPPKSTPAKPNTPAPSATYAGPSPTPQQPQTPYSHYSASGQQQQQQQHSSPYPPLGPPPKPALRPIYFEFHEGNGDRLHFPEHSILEYLPGGRQVRASFLVTKPTPPSTTSNQTPSSTVPATPKAASAASA</sequence>
<dbReference type="GO" id="GO:0140849">
    <property type="term" value="F:ATP-dependent H2AZ histone chaperone activity"/>
    <property type="evidence" value="ECO:0007669"/>
    <property type="project" value="InterPro"/>
</dbReference>
<dbReference type="OrthoDB" id="5338195at2759"/>
<feature type="compositionally biased region" description="Pro residues" evidence="1">
    <location>
        <begin position="351"/>
        <end position="362"/>
    </location>
</feature>
<feature type="domain" description="SWR1-complex protein 3" evidence="2">
    <location>
        <begin position="53"/>
        <end position="162"/>
    </location>
</feature>
<feature type="region of interest" description="Disordered" evidence="1">
    <location>
        <begin position="1"/>
        <end position="49"/>
    </location>
</feature>
<evidence type="ECO:0000256" key="1">
    <source>
        <dbReference type="SAM" id="MobiDB-lite"/>
    </source>
</evidence>
<feature type="compositionally biased region" description="Low complexity" evidence="1">
    <location>
        <begin position="330"/>
        <end position="347"/>
    </location>
</feature>
<proteinExistence type="predicted"/>
<dbReference type="Pfam" id="PF24707">
    <property type="entry name" value="Swc3"/>
    <property type="match status" value="1"/>
</dbReference>
<reference evidence="3 4" key="1">
    <citation type="journal article" date="2016" name="Nat. Commun.">
        <title>Ectomycorrhizal ecology is imprinted in the genome of the dominant symbiotic fungus Cenococcum geophilum.</title>
        <authorList>
            <consortium name="DOE Joint Genome Institute"/>
            <person name="Peter M."/>
            <person name="Kohler A."/>
            <person name="Ohm R.A."/>
            <person name="Kuo A."/>
            <person name="Krutzmann J."/>
            <person name="Morin E."/>
            <person name="Arend M."/>
            <person name="Barry K.W."/>
            <person name="Binder M."/>
            <person name="Choi C."/>
            <person name="Clum A."/>
            <person name="Copeland A."/>
            <person name="Grisel N."/>
            <person name="Haridas S."/>
            <person name="Kipfer T."/>
            <person name="LaButti K."/>
            <person name="Lindquist E."/>
            <person name="Lipzen A."/>
            <person name="Maire R."/>
            <person name="Meier B."/>
            <person name="Mihaltcheva S."/>
            <person name="Molinier V."/>
            <person name="Murat C."/>
            <person name="Poggeler S."/>
            <person name="Quandt C.A."/>
            <person name="Sperisen C."/>
            <person name="Tritt A."/>
            <person name="Tisserant E."/>
            <person name="Crous P.W."/>
            <person name="Henrissat B."/>
            <person name="Nehls U."/>
            <person name="Egli S."/>
            <person name="Spatafora J.W."/>
            <person name="Grigoriev I.V."/>
            <person name="Martin F.M."/>
        </authorList>
    </citation>
    <scope>NUCLEOTIDE SEQUENCE [LARGE SCALE GENOMIC DNA]</scope>
    <source>
        <strain evidence="3 4">CBS 207.34</strain>
    </source>
</reference>
<dbReference type="PANTHER" id="PTHR28108">
    <property type="entry name" value="SWR1-COMPLEX PROTEIN 3"/>
    <property type="match status" value="1"/>
</dbReference>
<feature type="compositionally biased region" description="Pro residues" evidence="1">
    <location>
        <begin position="295"/>
        <end position="313"/>
    </location>
</feature>
<dbReference type="PANTHER" id="PTHR28108:SF1">
    <property type="entry name" value="SWR1-COMPLEX PROTEIN 3"/>
    <property type="match status" value="1"/>
</dbReference>
<feature type="non-terminal residue" evidence="3">
    <location>
        <position position="1"/>
    </location>
</feature>
<protein>
    <recommendedName>
        <fullName evidence="2">SWR1-complex protein 3 domain-containing protein</fullName>
    </recommendedName>
</protein>
<feature type="region of interest" description="Disordered" evidence="1">
    <location>
        <begin position="287"/>
        <end position="365"/>
    </location>
</feature>
<accession>A0A8E2F213</accession>
<dbReference type="EMBL" id="KV749499">
    <property type="protein sequence ID" value="OCL09160.1"/>
    <property type="molecule type" value="Genomic_DNA"/>
</dbReference>
<feature type="compositionally biased region" description="Low complexity" evidence="1">
    <location>
        <begin position="408"/>
        <end position="431"/>
    </location>
</feature>
<evidence type="ECO:0000313" key="4">
    <source>
        <dbReference type="Proteomes" id="UP000250140"/>
    </source>
</evidence>
<dbReference type="AlphaFoldDB" id="A0A8E2F213"/>
<feature type="compositionally biased region" description="Polar residues" evidence="1">
    <location>
        <begin position="182"/>
        <end position="221"/>
    </location>
</feature>